<dbReference type="Proteomes" id="UP000298111">
    <property type="component" value="Unassembled WGS sequence"/>
</dbReference>
<organism evidence="1 2">
    <name type="scientific">Streptomyces albus</name>
    <dbReference type="NCBI Taxonomy" id="1888"/>
    <lineage>
        <taxon>Bacteria</taxon>
        <taxon>Bacillati</taxon>
        <taxon>Actinomycetota</taxon>
        <taxon>Actinomycetes</taxon>
        <taxon>Kitasatosporales</taxon>
        <taxon>Streptomycetaceae</taxon>
        <taxon>Streptomyces</taxon>
    </lineage>
</organism>
<protein>
    <submittedName>
        <fullName evidence="1">DUF2180 family protein</fullName>
    </submittedName>
</protein>
<gene>
    <name evidence="1" type="ORF">D8771_27115</name>
</gene>
<dbReference type="EMBL" id="RCIY01000090">
    <property type="protein sequence ID" value="TGG77727.1"/>
    <property type="molecule type" value="Genomic_DNA"/>
</dbReference>
<dbReference type="AlphaFoldDB" id="A0A6C1C2W4"/>
<proteinExistence type="predicted"/>
<name>A0A6C1C2W4_9ACTN</name>
<accession>A0A6C1C2W4</accession>
<reference evidence="1 2" key="1">
    <citation type="submission" date="2018-10" db="EMBL/GenBank/DDBJ databases">
        <title>Isolation of pseudouridimycin from Streptomyces albus DSM 40763.</title>
        <authorList>
            <person name="Rosenqvist P."/>
            <person name="Metsae-Ketelae M."/>
            <person name="Virta P."/>
        </authorList>
    </citation>
    <scope>NUCLEOTIDE SEQUENCE [LARGE SCALE GENOMIC DNA]</scope>
    <source>
        <strain evidence="1 2">DSM 40763</strain>
    </source>
</reference>
<dbReference type="RefSeq" id="WP_016473069.1">
    <property type="nucleotide sequence ID" value="NZ_BBQG01000015.1"/>
</dbReference>
<comment type="caution">
    <text evidence="1">The sequence shown here is derived from an EMBL/GenBank/DDBJ whole genome shotgun (WGS) entry which is preliminary data.</text>
</comment>
<evidence type="ECO:0000313" key="2">
    <source>
        <dbReference type="Proteomes" id="UP000298111"/>
    </source>
</evidence>
<dbReference type="GeneID" id="75182279"/>
<dbReference type="Pfam" id="PF09947">
    <property type="entry name" value="DUF2180"/>
    <property type="match status" value="1"/>
</dbReference>
<evidence type="ECO:0000313" key="1">
    <source>
        <dbReference type="EMBL" id="TGG77727.1"/>
    </source>
</evidence>
<dbReference type="InterPro" id="IPR017211">
    <property type="entry name" value="UCP037465_Znf"/>
</dbReference>
<sequence>MKCYDCDLSGGSGTPIGVCSRCGLVICREHGRVTEAVVHLSRGPGRSTSDRPARRAVCHTCYGAEHPA</sequence>